<keyword evidence="7" id="KW-1185">Reference proteome</keyword>
<dbReference type="PROSITE" id="PS51891">
    <property type="entry name" value="CENP_V_GFA"/>
    <property type="match status" value="1"/>
</dbReference>
<dbReference type="Pfam" id="PF04828">
    <property type="entry name" value="GFA"/>
    <property type="match status" value="2"/>
</dbReference>
<dbReference type="Proteomes" id="UP001515480">
    <property type="component" value="Unassembled WGS sequence"/>
</dbReference>
<evidence type="ECO:0000259" key="5">
    <source>
        <dbReference type="PROSITE" id="PS51891"/>
    </source>
</evidence>
<dbReference type="Gene3D" id="2.170.150.70">
    <property type="match status" value="1"/>
</dbReference>
<keyword evidence="3" id="KW-0862">Zinc</keyword>
<keyword evidence="4" id="KW-0456">Lyase</keyword>
<keyword evidence="2" id="KW-0479">Metal-binding</keyword>
<evidence type="ECO:0000256" key="3">
    <source>
        <dbReference type="ARBA" id="ARBA00022833"/>
    </source>
</evidence>
<dbReference type="SUPFAM" id="SSF51316">
    <property type="entry name" value="Mss4-like"/>
    <property type="match status" value="2"/>
</dbReference>
<name>A0AB34IYT6_PRYPA</name>
<comment type="similarity">
    <text evidence="1">Belongs to the Gfa family.</text>
</comment>
<comment type="caution">
    <text evidence="6">The sequence shown here is derived from an EMBL/GenBank/DDBJ whole genome shotgun (WGS) entry which is preliminary data.</text>
</comment>
<dbReference type="EMBL" id="JBGBPQ010000015">
    <property type="protein sequence ID" value="KAL1510553.1"/>
    <property type="molecule type" value="Genomic_DNA"/>
</dbReference>
<feature type="domain" description="CENP-V/GFA" evidence="5">
    <location>
        <begin position="156"/>
        <end position="259"/>
    </location>
</feature>
<dbReference type="PANTHER" id="PTHR33337:SF40">
    <property type="entry name" value="CENP-V_GFA DOMAIN-CONTAINING PROTEIN-RELATED"/>
    <property type="match status" value="1"/>
</dbReference>
<dbReference type="AlphaFoldDB" id="A0AB34IYT6"/>
<gene>
    <name evidence="6" type="ORF">AB1Y20_006855</name>
</gene>
<dbReference type="GO" id="GO:0046872">
    <property type="term" value="F:metal ion binding"/>
    <property type="evidence" value="ECO:0007669"/>
    <property type="project" value="UniProtKB-KW"/>
</dbReference>
<dbReference type="Gene3D" id="3.90.1590.10">
    <property type="entry name" value="glutathione-dependent formaldehyde- activating enzyme (gfa)"/>
    <property type="match status" value="1"/>
</dbReference>
<dbReference type="InterPro" id="IPR011057">
    <property type="entry name" value="Mss4-like_sf"/>
</dbReference>
<evidence type="ECO:0000313" key="6">
    <source>
        <dbReference type="EMBL" id="KAL1510553.1"/>
    </source>
</evidence>
<evidence type="ECO:0000256" key="2">
    <source>
        <dbReference type="ARBA" id="ARBA00022723"/>
    </source>
</evidence>
<dbReference type="PANTHER" id="PTHR33337">
    <property type="entry name" value="GFA DOMAIN-CONTAINING PROTEIN"/>
    <property type="match status" value="1"/>
</dbReference>
<accession>A0AB34IYT6</accession>
<reference evidence="6 7" key="1">
    <citation type="journal article" date="2024" name="Science">
        <title>Giant polyketide synthase enzymes in the biosynthesis of giant marine polyether toxins.</title>
        <authorList>
            <person name="Fallon T.R."/>
            <person name="Shende V.V."/>
            <person name="Wierzbicki I.H."/>
            <person name="Pendleton A.L."/>
            <person name="Watervoot N.F."/>
            <person name="Auber R.P."/>
            <person name="Gonzalez D.J."/>
            <person name="Wisecaver J.H."/>
            <person name="Moore B.S."/>
        </authorList>
    </citation>
    <scope>NUCLEOTIDE SEQUENCE [LARGE SCALE GENOMIC DNA]</scope>
    <source>
        <strain evidence="6 7">12B1</strain>
    </source>
</reference>
<proteinExistence type="inferred from homology"/>
<organism evidence="6 7">
    <name type="scientific">Prymnesium parvum</name>
    <name type="common">Toxic golden alga</name>
    <dbReference type="NCBI Taxonomy" id="97485"/>
    <lineage>
        <taxon>Eukaryota</taxon>
        <taxon>Haptista</taxon>
        <taxon>Haptophyta</taxon>
        <taxon>Prymnesiophyceae</taxon>
        <taxon>Prymnesiales</taxon>
        <taxon>Prymnesiaceae</taxon>
        <taxon>Prymnesium</taxon>
    </lineage>
</organism>
<dbReference type="GO" id="GO:0016846">
    <property type="term" value="F:carbon-sulfur lyase activity"/>
    <property type="evidence" value="ECO:0007669"/>
    <property type="project" value="InterPro"/>
</dbReference>
<dbReference type="InterPro" id="IPR006913">
    <property type="entry name" value="CENP-V/GFA"/>
</dbReference>
<sequence length="293" mass="31981">MREASPPRALSLLLRCQCGSCALRLALDRPPPALRCHCARCRRYHSSAFAAFLQIGARAPALASLSPSTRTHPDVCDAMGPVDRLSCLHCYSVLAWLPSSGEAGVLLSLGCVDDSSIPPPIAREWARRYAECEPTQRARWWTAVPRQPAAPSVRTLRGGCACGACAFEAQSGGEFQTQHCYCKLCRRLSGSVGQTWVPVRPEGFRWRAKDALRLVRTTAHGQRHVCTRCGGVLSIVYDSQPDCIWPSAGVLDDASLPEDIGAALCRSIHICCSMMQAWYELPDDGLPRLKYAG</sequence>
<evidence type="ECO:0000256" key="4">
    <source>
        <dbReference type="ARBA" id="ARBA00023239"/>
    </source>
</evidence>
<evidence type="ECO:0000313" key="7">
    <source>
        <dbReference type="Proteomes" id="UP001515480"/>
    </source>
</evidence>
<evidence type="ECO:0000256" key="1">
    <source>
        <dbReference type="ARBA" id="ARBA00005495"/>
    </source>
</evidence>
<protein>
    <recommendedName>
        <fullName evidence="5">CENP-V/GFA domain-containing protein</fullName>
    </recommendedName>
</protein>